<dbReference type="RefSeq" id="XP_041295273.1">
    <property type="nucleotide sequence ID" value="XM_041433490.1"/>
</dbReference>
<dbReference type="InterPro" id="IPR040976">
    <property type="entry name" value="Pkinase_fungal"/>
</dbReference>
<proteinExistence type="predicted"/>
<organism evidence="3 4">
    <name type="scientific">Suillus discolor</name>
    <dbReference type="NCBI Taxonomy" id="1912936"/>
    <lineage>
        <taxon>Eukaryota</taxon>
        <taxon>Fungi</taxon>
        <taxon>Dikarya</taxon>
        <taxon>Basidiomycota</taxon>
        <taxon>Agaricomycotina</taxon>
        <taxon>Agaricomycetes</taxon>
        <taxon>Agaricomycetidae</taxon>
        <taxon>Boletales</taxon>
        <taxon>Suillineae</taxon>
        <taxon>Suillaceae</taxon>
        <taxon>Suillus</taxon>
    </lineage>
</organism>
<evidence type="ECO:0000313" key="4">
    <source>
        <dbReference type="Proteomes" id="UP000823399"/>
    </source>
</evidence>
<keyword evidence="4" id="KW-1185">Reference proteome</keyword>
<feature type="compositionally biased region" description="Low complexity" evidence="1">
    <location>
        <begin position="182"/>
        <end position="198"/>
    </location>
</feature>
<feature type="region of interest" description="Disordered" evidence="1">
    <location>
        <begin position="123"/>
        <end position="214"/>
    </location>
</feature>
<comment type="caution">
    <text evidence="3">The sequence shown here is derived from an EMBL/GenBank/DDBJ whole genome shotgun (WGS) entry which is preliminary data.</text>
</comment>
<evidence type="ECO:0000256" key="1">
    <source>
        <dbReference type="SAM" id="MobiDB-lite"/>
    </source>
</evidence>
<feature type="domain" description="Fungal-type protein kinase" evidence="2">
    <location>
        <begin position="32"/>
        <end position="105"/>
    </location>
</feature>
<dbReference type="OrthoDB" id="2680237at2759"/>
<reference evidence="3" key="1">
    <citation type="journal article" date="2020" name="New Phytol.">
        <title>Comparative genomics reveals dynamic genome evolution in host specialist ectomycorrhizal fungi.</title>
        <authorList>
            <person name="Lofgren L.A."/>
            <person name="Nguyen N.H."/>
            <person name="Vilgalys R."/>
            <person name="Ruytinx J."/>
            <person name="Liao H.L."/>
            <person name="Branco S."/>
            <person name="Kuo A."/>
            <person name="LaButti K."/>
            <person name="Lipzen A."/>
            <person name="Andreopoulos W."/>
            <person name="Pangilinan J."/>
            <person name="Riley R."/>
            <person name="Hundley H."/>
            <person name="Na H."/>
            <person name="Barry K."/>
            <person name="Grigoriev I.V."/>
            <person name="Stajich J.E."/>
            <person name="Kennedy P.G."/>
        </authorList>
    </citation>
    <scope>NUCLEOTIDE SEQUENCE</scope>
    <source>
        <strain evidence="3">FC423</strain>
    </source>
</reference>
<dbReference type="EMBL" id="JABBWM010000015">
    <property type="protein sequence ID" value="KAG2112342.1"/>
    <property type="molecule type" value="Genomic_DNA"/>
</dbReference>
<dbReference type="Pfam" id="PF17667">
    <property type="entry name" value="Pkinase_fungal"/>
    <property type="match status" value="1"/>
</dbReference>
<dbReference type="Proteomes" id="UP000823399">
    <property type="component" value="Unassembled WGS sequence"/>
</dbReference>
<feature type="compositionally biased region" description="Polar residues" evidence="1">
    <location>
        <begin position="128"/>
        <end position="140"/>
    </location>
</feature>
<gene>
    <name evidence="3" type="ORF">F5147DRAFT_650973</name>
</gene>
<evidence type="ECO:0000259" key="2">
    <source>
        <dbReference type="Pfam" id="PF17667"/>
    </source>
</evidence>
<protein>
    <recommendedName>
        <fullName evidence="2">Fungal-type protein kinase domain-containing protein</fullName>
    </recommendedName>
</protein>
<evidence type="ECO:0000313" key="3">
    <source>
        <dbReference type="EMBL" id="KAG2112342.1"/>
    </source>
</evidence>
<dbReference type="AlphaFoldDB" id="A0A9P7JWT4"/>
<dbReference type="GeneID" id="64695749"/>
<accession>A0A9P7JWT4</accession>
<feature type="compositionally biased region" description="Basic and acidic residues" evidence="1">
    <location>
        <begin position="146"/>
        <end position="167"/>
    </location>
</feature>
<sequence length="287" mass="31820">MSDEPNSGWAGFKVVTEVMKSKYQPGKHAVKYIILKHQPWRHFALMLSLCNHYRELYIHIYNHSGSAVSPPFHIDRQKDEFLQILSSIIFGNDECIGFDTMINIQQLKLPVLSCHSRSPRRLHAQTKRVISQGTSSTQAKSGDAASGKELDKSDEDSTKPGKSDKASSQESGYESASLYRPSPSQTSDSNSSSSVFSSLKLDEQPDIRTGPPALPSELPPLAISTLLVPFIAQTSVPLNLSPIGKIQVNDNWYDILEVIFSSHGLVGCGTICYLARKDNQEYIIKDH</sequence>
<name>A0A9P7JWT4_9AGAM</name>